<name>A0ABR8CQ65_9NOST</name>
<gene>
    <name evidence="2" type="ORF">H6G18_10220</name>
</gene>
<dbReference type="RefSeq" id="WP_190406974.1">
    <property type="nucleotide sequence ID" value="NZ_JACJRF010000013.1"/>
</dbReference>
<evidence type="ECO:0000313" key="3">
    <source>
        <dbReference type="Proteomes" id="UP000607281"/>
    </source>
</evidence>
<proteinExistence type="predicted"/>
<dbReference type="EMBL" id="JACJRF010000013">
    <property type="protein sequence ID" value="MBD2344523.1"/>
    <property type="molecule type" value="Genomic_DNA"/>
</dbReference>
<feature type="signal peptide" evidence="1">
    <location>
        <begin position="1"/>
        <end position="28"/>
    </location>
</feature>
<keyword evidence="1" id="KW-0732">Signal</keyword>
<comment type="caution">
    <text evidence="2">The sequence shown here is derived from an EMBL/GenBank/DDBJ whole genome shotgun (WGS) entry which is preliminary data.</text>
</comment>
<accession>A0ABR8CQ65</accession>
<sequence length="196" mass="19832">MKKIYSLASLTLGTVALVSNFFSAPAKAVTADVEIQANVPEIIFLETYETLTYNVLPADLAPGYTNGVIQTGNIGTFGTDGTVDNALNGGASATVAGGIVTITNPVTLYKTWGITSTGEIKHGIGAADGAVISLDSTSGNSVVSFTPTLAEATNPAPGLDYGNALTGDVSFEFDFSATTESGLHTGGTITVTATAN</sequence>
<protein>
    <recommendedName>
        <fullName evidence="4">WxL domain-containing protein</fullName>
    </recommendedName>
</protein>
<dbReference type="Proteomes" id="UP000607281">
    <property type="component" value="Unassembled WGS sequence"/>
</dbReference>
<feature type="chain" id="PRO_5047131328" description="WxL domain-containing protein" evidence="1">
    <location>
        <begin position="29"/>
        <end position="196"/>
    </location>
</feature>
<evidence type="ECO:0000256" key="1">
    <source>
        <dbReference type="SAM" id="SignalP"/>
    </source>
</evidence>
<reference evidence="2 3" key="1">
    <citation type="journal article" date="2020" name="ISME J.">
        <title>Comparative genomics reveals insights into cyanobacterial evolution and habitat adaptation.</title>
        <authorList>
            <person name="Chen M.Y."/>
            <person name="Teng W.K."/>
            <person name="Zhao L."/>
            <person name="Hu C.X."/>
            <person name="Zhou Y.K."/>
            <person name="Han B.P."/>
            <person name="Song L.R."/>
            <person name="Shu W.S."/>
        </authorList>
    </citation>
    <scope>NUCLEOTIDE SEQUENCE [LARGE SCALE GENOMIC DNA]</scope>
    <source>
        <strain evidence="2 3">FACHB-260</strain>
    </source>
</reference>
<evidence type="ECO:0008006" key="4">
    <source>
        <dbReference type="Google" id="ProtNLM"/>
    </source>
</evidence>
<evidence type="ECO:0000313" key="2">
    <source>
        <dbReference type="EMBL" id="MBD2344523.1"/>
    </source>
</evidence>
<keyword evidence="3" id="KW-1185">Reference proteome</keyword>
<organism evidence="2 3">
    <name type="scientific">Anabaena subtropica FACHB-260</name>
    <dbReference type="NCBI Taxonomy" id="2692884"/>
    <lineage>
        <taxon>Bacteria</taxon>
        <taxon>Bacillati</taxon>
        <taxon>Cyanobacteriota</taxon>
        <taxon>Cyanophyceae</taxon>
        <taxon>Nostocales</taxon>
        <taxon>Nostocaceae</taxon>
        <taxon>Anabaena</taxon>
    </lineage>
</organism>